<accession>A0ABY7QX78</accession>
<evidence type="ECO:0000256" key="5">
    <source>
        <dbReference type="ARBA" id="ARBA00022694"/>
    </source>
</evidence>
<dbReference type="Gene3D" id="3.40.50.300">
    <property type="entry name" value="P-loop containing nucleotide triphosphate hydrolases"/>
    <property type="match status" value="1"/>
</dbReference>
<dbReference type="PANTHER" id="PTHR11088:SF60">
    <property type="entry name" value="TRNA DIMETHYLALLYLTRANSFERASE"/>
    <property type="match status" value="1"/>
</dbReference>
<keyword evidence="7 10" id="KW-0067">ATP-binding</keyword>
<keyword evidence="4 10" id="KW-0808">Transferase</keyword>
<name>A0ABY7QX78_9FIRM</name>
<keyword evidence="5 10" id="KW-0819">tRNA processing</keyword>
<keyword evidence="15" id="KW-1185">Reference proteome</keyword>
<proteinExistence type="inferred from homology"/>
<feature type="site" description="Interaction with substrate tRNA" evidence="10">
    <location>
        <position position="97"/>
    </location>
</feature>
<gene>
    <name evidence="10 14" type="primary">miaA</name>
    <name evidence="14" type="ORF">O6R05_03880</name>
</gene>
<dbReference type="Pfam" id="PF01715">
    <property type="entry name" value="IPPT"/>
    <property type="match status" value="1"/>
</dbReference>
<feature type="binding site" evidence="10">
    <location>
        <begin position="8"/>
        <end position="15"/>
    </location>
    <ligand>
        <name>ATP</name>
        <dbReference type="ChEBI" id="CHEBI:30616"/>
    </ligand>
</feature>
<evidence type="ECO:0000256" key="11">
    <source>
        <dbReference type="RuleBase" id="RU003783"/>
    </source>
</evidence>
<comment type="function">
    <text evidence="2 10 12">Catalyzes the transfer of a dimethylallyl group onto the adenine at position 37 in tRNAs that read codons beginning with uridine, leading to the formation of N6-(dimethylallyl)adenosine (i(6)A).</text>
</comment>
<dbReference type="InterPro" id="IPR018022">
    <property type="entry name" value="IPT"/>
</dbReference>
<comment type="catalytic activity">
    <reaction evidence="9 10 11">
        <text>adenosine(37) in tRNA + dimethylallyl diphosphate = N(6)-dimethylallyladenosine(37) in tRNA + diphosphate</text>
        <dbReference type="Rhea" id="RHEA:26482"/>
        <dbReference type="Rhea" id="RHEA-COMP:10162"/>
        <dbReference type="Rhea" id="RHEA-COMP:10375"/>
        <dbReference type="ChEBI" id="CHEBI:33019"/>
        <dbReference type="ChEBI" id="CHEBI:57623"/>
        <dbReference type="ChEBI" id="CHEBI:74411"/>
        <dbReference type="ChEBI" id="CHEBI:74415"/>
        <dbReference type="EC" id="2.5.1.75"/>
    </reaction>
</comment>
<dbReference type="HAMAP" id="MF_00185">
    <property type="entry name" value="IPP_trans"/>
    <property type="match status" value="1"/>
</dbReference>
<keyword evidence="8 10" id="KW-0460">Magnesium</keyword>
<evidence type="ECO:0000256" key="7">
    <source>
        <dbReference type="ARBA" id="ARBA00022840"/>
    </source>
</evidence>
<dbReference type="InterPro" id="IPR027417">
    <property type="entry name" value="P-loop_NTPase"/>
</dbReference>
<evidence type="ECO:0000256" key="8">
    <source>
        <dbReference type="ARBA" id="ARBA00022842"/>
    </source>
</evidence>
<comment type="subunit">
    <text evidence="10">Monomer.</text>
</comment>
<dbReference type="SUPFAM" id="SSF52540">
    <property type="entry name" value="P-loop containing nucleoside triphosphate hydrolases"/>
    <property type="match status" value="2"/>
</dbReference>
<dbReference type="RefSeq" id="WP_271192224.1">
    <property type="nucleotide sequence ID" value="NZ_CP115667.1"/>
</dbReference>
<feature type="region of interest" description="Interaction with substrate tRNA" evidence="10">
    <location>
        <begin position="33"/>
        <end position="36"/>
    </location>
</feature>
<evidence type="ECO:0000256" key="12">
    <source>
        <dbReference type="RuleBase" id="RU003784"/>
    </source>
</evidence>
<protein>
    <recommendedName>
        <fullName evidence="10">tRNA dimethylallyltransferase</fullName>
        <ecNumber evidence="10">2.5.1.75</ecNumber>
    </recommendedName>
    <alternativeName>
        <fullName evidence="10">Dimethylallyl diphosphate:tRNA dimethylallyltransferase</fullName>
        <shortName evidence="10">DMAPP:tRNA dimethylallyltransferase</shortName>
        <shortName evidence="10">DMATase</shortName>
    </alternativeName>
    <alternativeName>
        <fullName evidence="10">Isopentenyl-diphosphate:tRNA isopentenyltransferase</fullName>
        <shortName evidence="10">IPP transferase</shortName>
        <shortName evidence="10">IPPT</shortName>
        <shortName evidence="10">IPTase</shortName>
    </alternativeName>
</protein>
<sequence length="301" mass="35119">MKLFILTGPTGIGKTELSLQLARSWHGEIISADSMQVYKNFDIGTAKIMDRGHIPHHMIDITTANEEFSVYDFQTQTKSLITQINDNNRLPMLVGGTGLYIDSIVYHLSFQAIGKDVQLRKTLEKDFKAYGVTYLFEKLKTLDPNAAHYIDPKNPQRLMRAIEIASSAVRETENLRRENNEYELLYIGLTMPRQKLYERINHRVINMVEQGLIDEVQRLVAVYGEDCKPFRAIGYKEVIAYLKGMISYDEMIDTIQKNSRHYAKRQLTYFRRDQRIHWIDREDPKLLDKILELGKELWDNV</sequence>
<feature type="site" description="Interaction with substrate tRNA" evidence="10">
    <location>
        <position position="120"/>
    </location>
</feature>
<evidence type="ECO:0000256" key="2">
    <source>
        <dbReference type="ARBA" id="ARBA00003213"/>
    </source>
</evidence>
<evidence type="ECO:0000256" key="6">
    <source>
        <dbReference type="ARBA" id="ARBA00022741"/>
    </source>
</evidence>
<evidence type="ECO:0000313" key="15">
    <source>
        <dbReference type="Proteomes" id="UP001210339"/>
    </source>
</evidence>
<evidence type="ECO:0000256" key="3">
    <source>
        <dbReference type="ARBA" id="ARBA00005842"/>
    </source>
</evidence>
<comment type="caution">
    <text evidence="10">Lacks conserved residue(s) required for the propagation of feature annotation.</text>
</comment>
<dbReference type="InterPro" id="IPR039657">
    <property type="entry name" value="Dimethylallyltransferase"/>
</dbReference>
<dbReference type="GO" id="GO:0052381">
    <property type="term" value="F:tRNA dimethylallyltransferase activity"/>
    <property type="evidence" value="ECO:0007669"/>
    <property type="project" value="UniProtKB-EC"/>
</dbReference>
<evidence type="ECO:0000256" key="4">
    <source>
        <dbReference type="ARBA" id="ARBA00022679"/>
    </source>
</evidence>
<reference evidence="14 15" key="1">
    <citation type="submission" date="2023-01" db="EMBL/GenBank/DDBJ databases">
        <authorList>
            <person name="Lee S.H."/>
            <person name="Jung H.S."/>
            <person name="Yun J.U."/>
        </authorList>
    </citation>
    <scope>NUCLEOTIDE SEQUENCE [LARGE SCALE GENOMIC DNA]</scope>
    <source>
        <strain evidence="14 15">CBA3646</strain>
    </source>
</reference>
<feature type="region of interest" description="Interaction with substrate tRNA" evidence="10">
    <location>
        <begin position="156"/>
        <end position="160"/>
    </location>
</feature>
<organism evidence="14 15">
    <name type="scientific">Peptoniphilus equinus</name>
    <dbReference type="NCBI Taxonomy" id="3016343"/>
    <lineage>
        <taxon>Bacteria</taxon>
        <taxon>Bacillati</taxon>
        <taxon>Bacillota</taxon>
        <taxon>Tissierellia</taxon>
        <taxon>Tissierellales</taxon>
        <taxon>Peptoniphilaceae</taxon>
        <taxon>Peptoniphilus</taxon>
    </lineage>
</organism>
<evidence type="ECO:0000256" key="1">
    <source>
        <dbReference type="ARBA" id="ARBA00001946"/>
    </source>
</evidence>
<comment type="cofactor">
    <cofactor evidence="1 10">
        <name>Mg(2+)</name>
        <dbReference type="ChEBI" id="CHEBI:18420"/>
    </cofactor>
</comment>
<dbReference type="EMBL" id="CP115667">
    <property type="protein sequence ID" value="WBW50699.1"/>
    <property type="molecule type" value="Genomic_DNA"/>
</dbReference>
<dbReference type="EC" id="2.5.1.75" evidence="10"/>
<dbReference type="NCBIfam" id="TIGR00174">
    <property type="entry name" value="miaA"/>
    <property type="match status" value="1"/>
</dbReference>
<evidence type="ECO:0000256" key="10">
    <source>
        <dbReference type="HAMAP-Rule" id="MF_00185"/>
    </source>
</evidence>
<comment type="similarity">
    <text evidence="3 10 13">Belongs to the IPP transferase family.</text>
</comment>
<dbReference type="PANTHER" id="PTHR11088">
    <property type="entry name" value="TRNA DIMETHYLALLYLTRANSFERASE"/>
    <property type="match status" value="1"/>
</dbReference>
<evidence type="ECO:0000313" key="14">
    <source>
        <dbReference type="EMBL" id="WBW50699.1"/>
    </source>
</evidence>
<dbReference type="Proteomes" id="UP001210339">
    <property type="component" value="Chromosome"/>
</dbReference>
<evidence type="ECO:0000256" key="13">
    <source>
        <dbReference type="RuleBase" id="RU003785"/>
    </source>
</evidence>
<dbReference type="Gene3D" id="1.10.20.140">
    <property type="match status" value="1"/>
</dbReference>
<feature type="binding site" evidence="10">
    <location>
        <begin position="10"/>
        <end position="15"/>
    </location>
    <ligand>
        <name>substrate</name>
    </ligand>
</feature>
<keyword evidence="6 10" id="KW-0547">Nucleotide-binding</keyword>
<evidence type="ECO:0000256" key="9">
    <source>
        <dbReference type="ARBA" id="ARBA00049563"/>
    </source>
</evidence>